<comment type="caution">
    <text evidence="1">The sequence shown here is derived from an EMBL/GenBank/DDBJ whole genome shotgun (WGS) entry which is preliminary data.</text>
</comment>
<name>A0ACC8XCX8_9FIRM</name>
<organism evidence="1 2">
    <name type="scientific">Candidatus Epulonipiscium fishelsonii</name>
    <dbReference type="NCBI Taxonomy" id="77094"/>
    <lineage>
        <taxon>Bacteria</taxon>
        <taxon>Bacillati</taxon>
        <taxon>Bacillota</taxon>
        <taxon>Clostridia</taxon>
        <taxon>Lachnospirales</taxon>
        <taxon>Lachnospiraceae</taxon>
        <taxon>Candidatus Epulonipiscium</taxon>
    </lineage>
</organism>
<accession>A0ACC8XCX8</accession>
<dbReference type="EMBL" id="LJDB01000050">
    <property type="protein sequence ID" value="ONI40524.1"/>
    <property type="molecule type" value="Genomic_DNA"/>
</dbReference>
<protein>
    <submittedName>
        <fullName evidence="1">Uncharacterized protein</fullName>
    </submittedName>
</protein>
<evidence type="ECO:0000313" key="2">
    <source>
        <dbReference type="Proteomes" id="UP000188605"/>
    </source>
</evidence>
<evidence type="ECO:0000313" key="1">
    <source>
        <dbReference type="EMBL" id="ONI40524.1"/>
    </source>
</evidence>
<reference evidence="1" key="1">
    <citation type="submission" date="2016-08" db="EMBL/GenBank/DDBJ databases">
        <authorList>
            <person name="Ngugi D.K."/>
            <person name="Miyake S."/>
            <person name="Stingl U."/>
        </authorList>
    </citation>
    <scope>NUCLEOTIDE SEQUENCE</scope>
    <source>
        <strain evidence="1">SCG-B11WGA-EpuloA1</strain>
    </source>
</reference>
<proteinExistence type="predicted"/>
<keyword evidence="2" id="KW-1185">Reference proteome</keyword>
<gene>
    <name evidence="1" type="ORF">AN396_05990</name>
</gene>
<dbReference type="Proteomes" id="UP000188605">
    <property type="component" value="Unassembled WGS sequence"/>
</dbReference>
<sequence length="358" mass="41933">MKKIISILLVGSIVLTMFVLTSCSKSEDLNTNSIGTAYIYGEQHGVPMILEEEFELWNRYYHENNMRHLFVELPFYAAEYLNLWMNADNNDILDEIFTDIHGSDMDTPETKEFFIKIKQECPQTIFHGIDVGHLYKSMGNRYLNYLTENNLQNTQVFDLTEEAIKQGEKFYAKNDFEYRENMLAENFKREFDKLENQDIMGIFGSMHANLDFYITENTANMATQLVDYYKDNIVAEDLSYLAKEIVPIKIDKLIINGKEYEAEYFGNQDLSLVAEYFGNQDLPSVFTDFSHREFWKLTDAFEDFYNNQTTGNVLPVDNYPMNLELNQIYIIDYTKPDGSVIREVHRYDGKEATQQIII</sequence>